<evidence type="ECO:0000313" key="2">
    <source>
        <dbReference type="Proteomes" id="UP001172386"/>
    </source>
</evidence>
<sequence length="795" mass="90630">MVNAHNLAHCHAVKLTRPEVYTKLEVLIKEINSMDPSPPVGEAASQTFKTDAGPQNVSMGSSTQYNSFNTGSGTVHNYGGIRGHTLNFELLTAFHARLRVDFLLPSSVIGTFIASHTNSTGSYAYSSVRPVSTYVARPKLEEQLQTQLPVIEDPKTMTDMRTVVVWGLGGAGKSQLVRNFVHEQWQRYHEVFWVEAGQKKTIERDWIQIYKQLFLSVGSGSITVPIEDAITNVKSWLRSQEKRCLWVIDGADEIEDQESELYIDLHHYLPDALQLDRIMTTRSSRVQNMSTQKAIEVNNMEEEEAVQLFYKHANLRQNAIETEQEVKAIVKELGHLALAVMLAGSYVRETPRLHKDLRRYLERYRAQRKQFLGRKALHNVHQYHESVLSTWEISFAAIERQTPIAARLLTLLAFINFDDISLQLFDVTRLSKTLSALSDNNSQNSQWLGLMSSSVTNVDEYITEASFEVLQAYSLVSWREDKDAYVMHKLVHAWGHDRLGTEEQRVWSSAVLELLSNTAHAHEGDLATEMRLVPHIMANFTVVSSAFGPTVRMEDRDRKCMERVLDLLCRLGRWADECQMHIFPQQMTELALGEEHLDMWTGMSKLGDALSRVGKFEQAEQTLRRCLEGTERILESDHPNALRVMNNIALVLNRQGKYRQAEEMYSKTVMLLEKALGAEDPSTLVTMNNLGEALRRQGKYEQAEAVHRQTGRLMRKVHGLKNACSLLSMNNLALVLSSRGKYEQAEEIYWQTVEAMREIQGPEHPDTLTVMNNLAGVLRDQKKNINKQKICIDRY</sequence>
<gene>
    <name evidence="1" type="ORF">H2198_003060</name>
</gene>
<name>A0ACC3AC92_9EURO</name>
<keyword evidence="2" id="KW-1185">Reference proteome</keyword>
<dbReference type="EMBL" id="JAPDRQ010000039">
    <property type="protein sequence ID" value="KAJ9659485.1"/>
    <property type="molecule type" value="Genomic_DNA"/>
</dbReference>
<accession>A0ACC3AC92</accession>
<dbReference type="Proteomes" id="UP001172386">
    <property type="component" value="Unassembled WGS sequence"/>
</dbReference>
<comment type="caution">
    <text evidence="1">The sequence shown here is derived from an EMBL/GenBank/DDBJ whole genome shotgun (WGS) entry which is preliminary data.</text>
</comment>
<proteinExistence type="predicted"/>
<evidence type="ECO:0000313" key="1">
    <source>
        <dbReference type="EMBL" id="KAJ9659485.1"/>
    </source>
</evidence>
<protein>
    <submittedName>
        <fullName evidence="1">Uncharacterized protein</fullName>
    </submittedName>
</protein>
<organism evidence="1 2">
    <name type="scientific">Neophaeococcomyces mojaviensis</name>
    <dbReference type="NCBI Taxonomy" id="3383035"/>
    <lineage>
        <taxon>Eukaryota</taxon>
        <taxon>Fungi</taxon>
        <taxon>Dikarya</taxon>
        <taxon>Ascomycota</taxon>
        <taxon>Pezizomycotina</taxon>
        <taxon>Eurotiomycetes</taxon>
        <taxon>Chaetothyriomycetidae</taxon>
        <taxon>Chaetothyriales</taxon>
        <taxon>Chaetothyriales incertae sedis</taxon>
        <taxon>Neophaeococcomyces</taxon>
    </lineage>
</organism>
<reference evidence="1" key="1">
    <citation type="submission" date="2022-10" db="EMBL/GenBank/DDBJ databases">
        <title>Culturing micro-colonial fungi from biological soil crusts in the Mojave desert and describing Neophaeococcomyces mojavensis, and introducing the new genera and species Taxawa tesnikishii.</title>
        <authorList>
            <person name="Kurbessoian T."/>
            <person name="Stajich J.E."/>
        </authorList>
    </citation>
    <scope>NUCLEOTIDE SEQUENCE</scope>
    <source>
        <strain evidence="1">JES_112</strain>
    </source>
</reference>